<reference evidence="2" key="1">
    <citation type="submission" date="2012-02" db="EMBL/GenBank/DDBJ databases">
        <title>Genome sequencing of Giardia lamblia Genotypes A2 and B isolates (DH and GS) and comparative analysis with the genomes of Genotypes A1 and E (WB and Pig).</title>
        <authorList>
            <person name="Adam R."/>
            <person name="Dahlstrom E."/>
            <person name="Martens C."/>
            <person name="Bruno D."/>
            <person name="Barbian K."/>
            <person name="Porcella S.F."/>
            <person name="Nash T."/>
        </authorList>
    </citation>
    <scope>NUCLEOTIDE SEQUENCE</scope>
    <source>
        <strain evidence="2">GS</strain>
    </source>
</reference>
<dbReference type="EMBL" id="AHHH01000219">
    <property type="protein sequence ID" value="ESU40474.1"/>
    <property type="molecule type" value="Genomic_DNA"/>
</dbReference>
<organism evidence="1 2">
    <name type="scientific">Giardia intestinalis</name>
    <name type="common">Giardia lamblia</name>
    <dbReference type="NCBI Taxonomy" id="5741"/>
    <lineage>
        <taxon>Eukaryota</taxon>
        <taxon>Metamonada</taxon>
        <taxon>Diplomonadida</taxon>
        <taxon>Hexamitidae</taxon>
        <taxon>Giardiinae</taxon>
        <taxon>Giardia</taxon>
    </lineage>
</organism>
<sequence length="69" mass="7895">VLITLDQSPLCQSPLEASQFSHYPPIDIAAEEVWISKQQQEILRSVHWLTIVVPCTPLRTGRHHSAEHR</sequence>
<accession>V6TPE3</accession>
<comment type="caution">
    <text evidence="1">The sequence shown here is derived from an EMBL/GenBank/DDBJ whole genome shotgun (WGS) entry which is preliminary data.</text>
</comment>
<feature type="non-terminal residue" evidence="1">
    <location>
        <position position="1"/>
    </location>
</feature>
<gene>
    <name evidence="1" type="ORF">GSB_152211</name>
</gene>
<name>V6TPE3_GIAIN</name>
<evidence type="ECO:0000313" key="1">
    <source>
        <dbReference type="EMBL" id="ESU40474.1"/>
    </source>
</evidence>
<reference evidence="1 2" key="2">
    <citation type="journal article" date="2013" name="Genome Biol. Evol.">
        <title>Genome sequencing of Giardia lamblia genotypes A2 and B isolates (DH and GS) and comparative analysis with the genomes of genotypes A1 and E (WB and Pig).</title>
        <authorList>
            <person name="Adam R.D."/>
            <person name="Dahlstrom E.W."/>
            <person name="Martens C.A."/>
            <person name="Bruno D.P."/>
            <person name="Barbian K.D."/>
            <person name="Ricklefs S.M."/>
            <person name="Hernandez M.M."/>
            <person name="Narla N.P."/>
            <person name="Patel R.B."/>
            <person name="Porcella S.F."/>
            <person name="Nash T.E."/>
        </authorList>
    </citation>
    <scope>NUCLEOTIDE SEQUENCE [LARGE SCALE GENOMIC DNA]</scope>
    <source>
        <strain evidence="1 2">GS</strain>
    </source>
</reference>
<protein>
    <submittedName>
        <fullName evidence="1">Alpha/beta hydrolase</fullName>
    </submittedName>
</protein>
<dbReference type="AlphaFoldDB" id="V6TPE3"/>
<dbReference type="GO" id="GO:0016787">
    <property type="term" value="F:hydrolase activity"/>
    <property type="evidence" value="ECO:0007669"/>
    <property type="project" value="UniProtKB-KW"/>
</dbReference>
<evidence type="ECO:0000313" key="2">
    <source>
        <dbReference type="Proteomes" id="UP000018040"/>
    </source>
</evidence>
<dbReference type="Proteomes" id="UP000018040">
    <property type="component" value="Unassembled WGS sequence"/>
</dbReference>
<proteinExistence type="predicted"/>
<keyword evidence="1" id="KW-0378">Hydrolase</keyword>